<dbReference type="Pfam" id="PF00565">
    <property type="entry name" value="SNase"/>
    <property type="match status" value="1"/>
</dbReference>
<dbReference type="PATRIC" id="fig|1461584.3.peg.3048"/>
<keyword evidence="1" id="KW-0175">Coiled coil</keyword>
<protein>
    <submittedName>
        <fullName evidence="5">Thermonuclease</fullName>
    </submittedName>
</protein>
<proteinExistence type="predicted"/>
<evidence type="ECO:0000259" key="4">
    <source>
        <dbReference type="PROSITE" id="PS50830"/>
    </source>
</evidence>
<reference evidence="5" key="1">
    <citation type="submission" date="2014-07" db="EMBL/GenBank/DDBJ databases">
        <authorList>
            <person name="Urmite Genomes Urmite Genomes"/>
        </authorList>
    </citation>
    <scope>NUCLEOTIDE SEQUENCE</scope>
    <source>
        <strain evidence="5">11W110_air</strain>
    </source>
</reference>
<dbReference type="InterPro" id="IPR035437">
    <property type="entry name" value="SNase_OB-fold_sf"/>
</dbReference>
<keyword evidence="3" id="KW-0732">Signal</keyword>
<dbReference type="GO" id="GO:0003676">
    <property type="term" value="F:nucleic acid binding"/>
    <property type="evidence" value="ECO:0007669"/>
    <property type="project" value="InterPro"/>
</dbReference>
<feature type="domain" description="TNase-like" evidence="4">
    <location>
        <begin position="28"/>
        <end position="228"/>
    </location>
</feature>
<evidence type="ECO:0000256" key="2">
    <source>
        <dbReference type="SAM" id="MobiDB-lite"/>
    </source>
</evidence>
<sequence length="366" mass="38165">MITRKVLLSAAAAVAVTASTVVFATAANADKGEVIRVIDGDTLVVDFDDQELTVRLLNVDTPETKDPDKPVECLGPEATAFLKQALPPGSKVKLEFDVEREDRYGRTLAAVYDGENRLINAEIARRGLGVPVTYGENRKFRPAVDAAYADAEANGAGFFGAETECTVPAMVAALEEAAVQAAAEETGTTAASAATAAAAALALVKVVDEAYDAVEKGARAGKGMIWTALSEAEHMALMTRAAAARDGVHARHDSLTALQAERKAAEDEAARVAAEAKAEEERKAAQAEADRIAAEQAEAARVAAAEAEAAAAAHAAAHAAAQAEANRQAQQQQQYAPPPPAQDSNPYPGYTGPRCYAPGGKTWRPC</sequence>
<feature type="compositionally biased region" description="Low complexity" evidence="2">
    <location>
        <begin position="318"/>
        <end position="335"/>
    </location>
</feature>
<organism evidence="5">
    <name type="scientific">Arthrobacter saudimassiliensis</name>
    <dbReference type="NCBI Taxonomy" id="1461584"/>
    <lineage>
        <taxon>Bacteria</taxon>
        <taxon>Bacillati</taxon>
        <taxon>Actinomycetota</taxon>
        <taxon>Actinomycetes</taxon>
        <taxon>Micrococcales</taxon>
        <taxon>Micrococcaceae</taxon>
        <taxon>Arthrobacter</taxon>
    </lineage>
</organism>
<dbReference type="InterPro" id="IPR016071">
    <property type="entry name" value="Staphylococal_nuclease_OB-fold"/>
</dbReference>
<dbReference type="AlphaFoldDB" id="A0A078MW94"/>
<name>A0A078MW94_9MICC</name>
<dbReference type="Gene3D" id="2.40.50.90">
    <property type="match status" value="1"/>
</dbReference>
<feature type="coiled-coil region" evidence="1">
    <location>
        <begin position="255"/>
        <end position="298"/>
    </location>
</feature>
<gene>
    <name evidence="5" type="primary">nucH</name>
    <name evidence="5" type="ORF">BN1051_03074</name>
</gene>
<dbReference type="PROSITE" id="PS50830">
    <property type="entry name" value="TNASE_3"/>
    <property type="match status" value="1"/>
</dbReference>
<dbReference type="GO" id="GO:0004518">
    <property type="term" value="F:nuclease activity"/>
    <property type="evidence" value="ECO:0007669"/>
    <property type="project" value="InterPro"/>
</dbReference>
<dbReference type="InterPro" id="IPR002071">
    <property type="entry name" value="Thermonucl_AS"/>
</dbReference>
<dbReference type="PROSITE" id="PS01123">
    <property type="entry name" value="TNASE_1"/>
    <property type="match status" value="1"/>
</dbReference>
<dbReference type="EMBL" id="LN483072">
    <property type="protein sequence ID" value="CEA09702.1"/>
    <property type="molecule type" value="Genomic_DNA"/>
</dbReference>
<feature type="chain" id="PRO_5039188470" evidence="3">
    <location>
        <begin position="25"/>
        <end position="366"/>
    </location>
</feature>
<dbReference type="SUPFAM" id="SSF50199">
    <property type="entry name" value="Staphylococcal nuclease"/>
    <property type="match status" value="1"/>
</dbReference>
<feature type="signal peptide" evidence="3">
    <location>
        <begin position="1"/>
        <end position="24"/>
    </location>
</feature>
<dbReference type="SMART" id="SM00318">
    <property type="entry name" value="SNc"/>
    <property type="match status" value="1"/>
</dbReference>
<accession>A0A078MW94</accession>
<evidence type="ECO:0000256" key="1">
    <source>
        <dbReference type="SAM" id="Coils"/>
    </source>
</evidence>
<evidence type="ECO:0000256" key="3">
    <source>
        <dbReference type="SAM" id="SignalP"/>
    </source>
</evidence>
<evidence type="ECO:0000313" key="5">
    <source>
        <dbReference type="EMBL" id="CEA09702.1"/>
    </source>
</evidence>
<dbReference type="PROSITE" id="PS01284">
    <property type="entry name" value="TNASE_2"/>
    <property type="match status" value="1"/>
</dbReference>
<feature type="region of interest" description="Disordered" evidence="2">
    <location>
        <begin position="318"/>
        <end position="366"/>
    </location>
</feature>